<keyword evidence="4 6" id="KW-1133">Transmembrane helix</keyword>
<evidence type="ECO:0000256" key="1">
    <source>
        <dbReference type="ARBA" id="ARBA00004141"/>
    </source>
</evidence>
<dbReference type="InterPro" id="IPR002549">
    <property type="entry name" value="AI-2E-like"/>
</dbReference>
<organism evidence="7 8">
    <name type="scientific">Solimonas terrae</name>
    <dbReference type="NCBI Taxonomy" id="1396819"/>
    <lineage>
        <taxon>Bacteria</taxon>
        <taxon>Pseudomonadati</taxon>
        <taxon>Pseudomonadota</taxon>
        <taxon>Gammaproteobacteria</taxon>
        <taxon>Nevskiales</taxon>
        <taxon>Nevskiaceae</taxon>
        <taxon>Solimonas</taxon>
    </lineage>
</organism>
<evidence type="ECO:0000313" key="8">
    <source>
        <dbReference type="Proteomes" id="UP000472676"/>
    </source>
</evidence>
<comment type="subcellular location">
    <subcellularLocation>
        <location evidence="1">Membrane</location>
        <topology evidence="1">Multi-pass membrane protein</topology>
    </subcellularLocation>
</comment>
<dbReference type="Pfam" id="PF01594">
    <property type="entry name" value="AI-2E_transport"/>
    <property type="match status" value="1"/>
</dbReference>
<dbReference type="PANTHER" id="PTHR21716:SF16">
    <property type="entry name" value="BLL1467 PROTEIN"/>
    <property type="match status" value="1"/>
</dbReference>
<gene>
    <name evidence="7" type="ORF">G7Y85_03845</name>
</gene>
<accession>A0A6M2BPC7</accession>
<feature type="transmembrane region" description="Helical" evidence="6">
    <location>
        <begin position="231"/>
        <end position="253"/>
    </location>
</feature>
<keyword evidence="3 6" id="KW-0812">Transmembrane</keyword>
<dbReference type="PANTHER" id="PTHR21716">
    <property type="entry name" value="TRANSMEMBRANE PROTEIN"/>
    <property type="match status" value="1"/>
</dbReference>
<evidence type="ECO:0000256" key="3">
    <source>
        <dbReference type="ARBA" id="ARBA00022692"/>
    </source>
</evidence>
<proteinExistence type="inferred from homology"/>
<feature type="transmembrane region" description="Helical" evidence="6">
    <location>
        <begin position="168"/>
        <end position="193"/>
    </location>
</feature>
<dbReference type="Proteomes" id="UP000472676">
    <property type="component" value="Unassembled WGS sequence"/>
</dbReference>
<evidence type="ECO:0000256" key="2">
    <source>
        <dbReference type="ARBA" id="ARBA00009773"/>
    </source>
</evidence>
<keyword evidence="8" id="KW-1185">Reference proteome</keyword>
<evidence type="ECO:0000256" key="5">
    <source>
        <dbReference type="ARBA" id="ARBA00023136"/>
    </source>
</evidence>
<dbReference type="RefSeq" id="WP_166252062.1">
    <property type="nucleotide sequence ID" value="NZ_JAAMOW010000002.1"/>
</dbReference>
<keyword evidence="5 6" id="KW-0472">Membrane</keyword>
<comment type="similarity">
    <text evidence="2">Belongs to the autoinducer-2 exporter (AI-2E) (TC 2.A.86) family.</text>
</comment>
<feature type="transmembrane region" description="Helical" evidence="6">
    <location>
        <begin position="298"/>
        <end position="320"/>
    </location>
</feature>
<dbReference type="GO" id="GO:0055085">
    <property type="term" value="P:transmembrane transport"/>
    <property type="evidence" value="ECO:0007669"/>
    <property type="project" value="TreeGrafter"/>
</dbReference>
<evidence type="ECO:0000256" key="4">
    <source>
        <dbReference type="ARBA" id="ARBA00022989"/>
    </source>
</evidence>
<evidence type="ECO:0000313" key="7">
    <source>
        <dbReference type="EMBL" id="NGY03883.1"/>
    </source>
</evidence>
<dbReference type="AlphaFoldDB" id="A0A6M2BPC7"/>
<feature type="transmembrane region" description="Helical" evidence="6">
    <location>
        <begin position="340"/>
        <end position="361"/>
    </location>
</feature>
<feature type="transmembrane region" description="Helical" evidence="6">
    <location>
        <begin position="259"/>
        <end position="286"/>
    </location>
</feature>
<dbReference type="EMBL" id="JAAMOW010000002">
    <property type="protein sequence ID" value="NGY03883.1"/>
    <property type="molecule type" value="Genomic_DNA"/>
</dbReference>
<reference evidence="7 8" key="1">
    <citation type="journal article" date="2014" name="Int. J. Syst. Evol. Microbiol.">
        <title>Solimonas terrae sp. nov., isolated from soil.</title>
        <authorList>
            <person name="Kim S.J."/>
            <person name="Moon J.Y."/>
            <person name="Weon H.Y."/>
            <person name="Ahn J.H."/>
            <person name="Chen W.M."/>
            <person name="Kwon S.W."/>
        </authorList>
    </citation>
    <scope>NUCLEOTIDE SEQUENCE [LARGE SCALE GENOMIC DNA]</scope>
    <source>
        <strain evidence="7 8">KIS83-12</strain>
    </source>
</reference>
<comment type="caution">
    <text evidence="7">The sequence shown here is derived from an EMBL/GenBank/DDBJ whole genome shotgun (WGS) entry which is preliminary data.</text>
</comment>
<sequence length="383" mass="40116">MFDSAGENAGPVTTTAATSLRGTLDLRSAALAVLAVLACVAALKLAADVLVPITLSMSLSYVLMPLVSTLRRRLRIPEALGAGLALVLVVSIIGFGAVELQPRVSAILDTIPTATQRLGRLLHSTALDKTGAIRKLTSAADALQRAASSAPAHDVPSSSAVPSLKDHLWSATGATLKGLGEAVVVLALSYFLLVSGHSFKRKLVRISGATLSEKKLTVQILDEIDLQMQRYLLIQLGTSALVGIGTGLFFAVIGLDNAVFWGVAAAILHLVPYIGATFVVALSAMFAYLQFGDVQSTLLVAGGALAIAGVIGLGVVPWLTERVGRINAVATFVTLLLWDWLWGVPGLLLGIPIMMVVMAVCERIDSLRAVAELLGVDAERRTN</sequence>
<protein>
    <submittedName>
        <fullName evidence="7">AI-2E family transporter</fullName>
    </submittedName>
</protein>
<dbReference type="GO" id="GO:0016020">
    <property type="term" value="C:membrane"/>
    <property type="evidence" value="ECO:0007669"/>
    <property type="project" value="UniProtKB-SubCell"/>
</dbReference>
<evidence type="ECO:0000256" key="6">
    <source>
        <dbReference type="SAM" id="Phobius"/>
    </source>
</evidence>
<feature type="transmembrane region" description="Helical" evidence="6">
    <location>
        <begin position="79"/>
        <end position="98"/>
    </location>
</feature>
<name>A0A6M2BPC7_9GAMM</name>